<organism evidence="5 6">
    <name type="scientific">Solihabitans fulvus</name>
    <dbReference type="NCBI Taxonomy" id="1892852"/>
    <lineage>
        <taxon>Bacteria</taxon>
        <taxon>Bacillati</taxon>
        <taxon>Actinomycetota</taxon>
        <taxon>Actinomycetes</taxon>
        <taxon>Pseudonocardiales</taxon>
        <taxon>Pseudonocardiaceae</taxon>
        <taxon>Solihabitans</taxon>
    </lineage>
</organism>
<dbReference type="InterPro" id="IPR027417">
    <property type="entry name" value="P-loop_NTPase"/>
</dbReference>
<evidence type="ECO:0000256" key="2">
    <source>
        <dbReference type="ARBA" id="ARBA00022741"/>
    </source>
</evidence>
<feature type="domain" description="AAA+ ATPase" evidence="4">
    <location>
        <begin position="250"/>
        <end position="378"/>
    </location>
</feature>
<dbReference type="OrthoDB" id="9809379at2"/>
<dbReference type="Proteomes" id="UP000323454">
    <property type="component" value="Unassembled WGS sequence"/>
</dbReference>
<evidence type="ECO:0000256" key="3">
    <source>
        <dbReference type="ARBA" id="ARBA00022840"/>
    </source>
</evidence>
<dbReference type="GO" id="GO:0016887">
    <property type="term" value="F:ATP hydrolysis activity"/>
    <property type="evidence" value="ECO:0007669"/>
    <property type="project" value="InterPro"/>
</dbReference>
<dbReference type="Gene3D" id="1.10.8.60">
    <property type="match status" value="1"/>
</dbReference>
<comment type="similarity">
    <text evidence="1">Belongs to the AAA ATPase family.</text>
</comment>
<dbReference type="Gene3D" id="3.40.50.300">
    <property type="entry name" value="P-loop containing nucleotide triphosphate hydrolases"/>
    <property type="match status" value="1"/>
</dbReference>
<keyword evidence="2" id="KW-0547">Nucleotide-binding</keyword>
<evidence type="ECO:0000259" key="4">
    <source>
        <dbReference type="SMART" id="SM00382"/>
    </source>
</evidence>
<dbReference type="GO" id="GO:0008233">
    <property type="term" value="F:peptidase activity"/>
    <property type="evidence" value="ECO:0007669"/>
    <property type="project" value="UniProtKB-KW"/>
</dbReference>
<keyword evidence="5" id="KW-0378">Hydrolase</keyword>
<dbReference type="GO" id="GO:0005524">
    <property type="term" value="F:ATP binding"/>
    <property type="evidence" value="ECO:0007669"/>
    <property type="project" value="UniProtKB-KW"/>
</dbReference>
<sequence length="468" mass="50082">MTDIDPADARALARALRDLLERAGQVLSAERESPLVKLITDHLGCPLSQVPNVTIRFDGLEHVNLQRAVDAYVAEHSPDAAWFGIAGGHPFTSLIEMLTAAAQSGSLHLAAVNYVTTAIGPDTSTEVVQFGLVRTAAPDGSPAVLAISGAREERGDPRCSVQVLAASRETAAEVRAEVELLHRKHNVFLGQVLTFGANEHRAIQAVSFLPRPELAASDVILPDGVLDSIERHVVRSSALTERLRAHGQHLKRGLLLYGPPGTGKTHTIRYLLSRLTDSTVILLSGTAIMRMLQASSALARRLAPAVVVVEDVDLIAESRHISPSGNPVLFELLNEMDGLAADADVTFVLTTNRVEVVERALIDRPGRIDLAVEVPRPDADARERLLRLYARDAELDPTAVEEAVAATEGVAASFVKELVRRAVLTALETQQGEEVSRLDGAALSTALAGLLDERQALTRSVLGGGATR</sequence>
<keyword evidence="5" id="KW-0645">Protease</keyword>
<dbReference type="AlphaFoldDB" id="A0A5B2XTD3"/>
<protein>
    <submittedName>
        <fullName evidence="5">26S protease regulatory subunit</fullName>
    </submittedName>
</protein>
<comment type="caution">
    <text evidence="5">The sequence shown here is derived from an EMBL/GenBank/DDBJ whole genome shotgun (WGS) entry which is preliminary data.</text>
</comment>
<dbReference type="InterPro" id="IPR003959">
    <property type="entry name" value="ATPase_AAA_core"/>
</dbReference>
<evidence type="ECO:0000313" key="5">
    <source>
        <dbReference type="EMBL" id="KAA2266114.1"/>
    </source>
</evidence>
<gene>
    <name evidence="5" type="ORF">F0L68_03070</name>
</gene>
<dbReference type="InterPro" id="IPR003593">
    <property type="entry name" value="AAA+_ATPase"/>
</dbReference>
<keyword evidence="3" id="KW-0067">ATP-binding</keyword>
<keyword evidence="6" id="KW-1185">Reference proteome</keyword>
<reference evidence="5 6" key="1">
    <citation type="submission" date="2019-09" db="EMBL/GenBank/DDBJ databases">
        <title>Goodfellowia gen. nov., a new genus of the Pseudonocardineae related to Actinoalloteichus, containing Goodfellowia coeruleoviolacea gen. nov., comb. nov. gen. nov., comb. nov.</title>
        <authorList>
            <person name="Labeda D."/>
        </authorList>
    </citation>
    <scope>NUCLEOTIDE SEQUENCE [LARGE SCALE GENOMIC DNA]</scope>
    <source>
        <strain evidence="5 6">AN110305</strain>
    </source>
</reference>
<name>A0A5B2XTD3_9PSEU</name>
<dbReference type="GO" id="GO:0006508">
    <property type="term" value="P:proteolysis"/>
    <property type="evidence" value="ECO:0007669"/>
    <property type="project" value="UniProtKB-KW"/>
</dbReference>
<dbReference type="SMART" id="SM00382">
    <property type="entry name" value="AAA"/>
    <property type="match status" value="1"/>
</dbReference>
<reference evidence="5 6" key="2">
    <citation type="submission" date="2019-09" db="EMBL/GenBank/DDBJ databases">
        <authorList>
            <person name="Jin C."/>
        </authorList>
    </citation>
    <scope>NUCLEOTIDE SEQUENCE [LARGE SCALE GENOMIC DNA]</scope>
    <source>
        <strain evidence="5 6">AN110305</strain>
    </source>
</reference>
<dbReference type="InterPro" id="IPR050221">
    <property type="entry name" value="26S_Proteasome_ATPase"/>
</dbReference>
<dbReference type="CDD" id="cd19481">
    <property type="entry name" value="RecA-like_protease"/>
    <property type="match status" value="1"/>
</dbReference>
<dbReference type="Pfam" id="PF00004">
    <property type="entry name" value="AAA"/>
    <property type="match status" value="1"/>
</dbReference>
<accession>A0A5B2XTD3</accession>
<evidence type="ECO:0000313" key="6">
    <source>
        <dbReference type="Proteomes" id="UP000323454"/>
    </source>
</evidence>
<proteinExistence type="inferred from homology"/>
<dbReference type="PANTHER" id="PTHR23073">
    <property type="entry name" value="26S PROTEASOME REGULATORY SUBUNIT"/>
    <property type="match status" value="1"/>
</dbReference>
<evidence type="ECO:0000256" key="1">
    <source>
        <dbReference type="ARBA" id="ARBA00006914"/>
    </source>
</evidence>
<dbReference type="SUPFAM" id="SSF52540">
    <property type="entry name" value="P-loop containing nucleoside triphosphate hydrolases"/>
    <property type="match status" value="1"/>
</dbReference>
<dbReference type="EMBL" id="VUOB01000003">
    <property type="protein sequence ID" value="KAA2266114.1"/>
    <property type="molecule type" value="Genomic_DNA"/>
</dbReference>
<dbReference type="RefSeq" id="WP_149847852.1">
    <property type="nucleotide sequence ID" value="NZ_VUOB01000003.1"/>
</dbReference>